<sequence>MESRGRRRCVIVHRVPQPILRTARLLLVPLADEHLELEVQLDSDPEVLRFIFGRARSRDEVIESHTRRLDSAGRVDGLGYWMAFGSGGGRRGSTPPARADEGEFIGLMMLPPAHGPDQPDDPTVSDLGYRLVRRYWRQGLASEASRTLLRHAFDTVGQSRVIAQTMAVNTGSRGVMEAVGMRYVRTYHPTWDDPLPDAELGEVEYEMTREMWAAGTGSR</sequence>
<accession>A0A495JUH2</accession>
<dbReference type="EMBL" id="RBKT01000001">
    <property type="protein sequence ID" value="RKR92185.1"/>
    <property type="molecule type" value="Genomic_DNA"/>
</dbReference>
<dbReference type="SUPFAM" id="SSF55729">
    <property type="entry name" value="Acyl-CoA N-acyltransferases (Nat)"/>
    <property type="match status" value="1"/>
</dbReference>
<dbReference type="Pfam" id="PF13302">
    <property type="entry name" value="Acetyltransf_3"/>
    <property type="match status" value="1"/>
</dbReference>
<dbReference type="AlphaFoldDB" id="A0A495JUH2"/>
<dbReference type="PROSITE" id="PS51186">
    <property type="entry name" value="GNAT"/>
    <property type="match status" value="1"/>
</dbReference>
<protein>
    <submittedName>
        <fullName evidence="2">RimJ/RimL family protein N-acetyltransferase</fullName>
    </submittedName>
</protein>
<dbReference type="PANTHER" id="PTHR43792:SF16">
    <property type="entry name" value="N-ACETYLTRANSFERASE DOMAIN-CONTAINING PROTEIN"/>
    <property type="match status" value="1"/>
</dbReference>
<proteinExistence type="predicted"/>
<dbReference type="InterPro" id="IPR051531">
    <property type="entry name" value="N-acetyltransferase"/>
</dbReference>
<dbReference type="Proteomes" id="UP000277671">
    <property type="component" value="Unassembled WGS sequence"/>
</dbReference>
<name>A0A495JUH2_9ACTN</name>
<keyword evidence="3" id="KW-1185">Reference proteome</keyword>
<organism evidence="2 3">
    <name type="scientific">Micromonospora pisi</name>
    <dbReference type="NCBI Taxonomy" id="589240"/>
    <lineage>
        <taxon>Bacteria</taxon>
        <taxon>Bacillati</taxon>
        <taxon>Actinomycetota</taxon>
        <taxon>Actinomycetes</taxon>
        <taxon>Micromonosporales</taxon>
        <taxon>Micromonosporaceae</taxon>
        <taxon>Micromonospora</taxon>
    </lineage>
</organism>
<gene>
    <name evidence="2" type="ORF">BDK92_6619</name>
</gene>
<evidence type="ECO:0000313" key="3">
    <source>
        <dbReference type="Proteomes" id="UP000277671"/>
    </source>
</evidence>
<dbReference type="InterPro" id="IPR016181">
    <property type="entry name" value="Acyl_CoA_acyltransferase"/>
</dbReference>
<feature type="domain" description="N-acetyltransferase" evidence="1">
    <location>
        <begin position="48"/>
        <end position="210"/>
    </location>
</feature>
<dbReference type="PANTHER" id="PTHR43792">
    <property type="entry name" value="GNAT FAMILY, PUTATIVE (AFU_ORTHOLOGUE AFUA_3G00765)-RELATED-RELATED"/>
    <property type="match status" value="1"/>
</dbReference>
<reference evidence="2 3" key="1">
    <citation type="submission" date="2018-10" db="EMBL/GenBank/DDBJ databases">
        <title>Sequencing the genomes of 1000 actinobacteria strains.</title>
        <authorList>
            <person name="Klenk H.-P."/>
        </authorList>
    </citation>
    <scope>NUCLEOTIDE SEQUENCE [LARGE SCALE GENOMIC DNA]</scope>
    <source>
        <strain evidence="2 3">DSM 45175</strain>
    </source>
</reference>
<dbReference type="InterPro" id="IPR000182">
    <property type="entry name" value="GNAT_dom"/>
</dbReference>
<evidence type="ECO:0000259" key="1">
    <source>
        <dbReference type="PROSITE" id="PS51186"/>
    </source>
</evidence>
<dbReference type="GO" id="GO:0016747">
    <property type="term" value="F:acyltransferase activity, transferring groups other than amino-acyl groups"/>
    <property type="evidence" value="ECO:0007669"/>
    <property type="project" value="InterPro"/>
</dbReference>
<dbReference type="Gene3D" id="3.40.630.30">
    <property type="match status" value="1"/>
</dbReference>
<keyword evidence="2" id="KW-0808">Transferase</keyword>
<comment type="caution">
    <text evidence="2">The sequence shown here is derived from an EMBL/GenBank/DDBJ whole genome shotgun (WGS) entry which is preliminary data.</text>
</comment>
<evidence type="ECO:0000313" key="2">
    <source>
        <dbReference type="EMBL" id="RKR92185.1"/>
    </source>
</evidence>